<feature type="compositionally biased region" description="Pro residues" evidence="1">
    <location>
        <begin position="54"/>
        <end position="68"/>
    </location>
</feature>
<reference evidence="2 3" key="1">
    <citation type="journal article" date="2022" name="Allergy">
        <title>Genome assembly and annotation of Periplaneta americana reveal a comprehensive cockroach allergen profile.</title>
        <authorList>
            <person name="Wang L."/>
            <person name="Xiong Q."/>
            <person name="Saelim N."/>
            <person name="Wang L."/>
            <person name="Nong W."/>
            <person name="Wan A.T."/>
            <person name="Shi M."/>
            <person name="Liu X."/>
            <person name="Cao Q."/>
            <person name="Hui J.H.L."/>
            <person name="Sookrung N."/>
            <person name="Leung T.F."/>
            <person name="Tungtrongchitr A."/>
            <person name="Tsui S.K.W."/>
        </authorList>
    </citation>
    <scope>NUCLEOTIDE SEQUENCE [LARGE SCALE GENOMIC DNA]</scope>
    <source>
        <strain evidence="2">PWHHKU_190912</strain>
    </source>
</reference>
<feature type="region of interest" description="Disordered" evidence="1">
    <location>
        <begin position="1"/>
        <end position="33"/>
    </location>
</feature>
<evidence type="ECO:0000313" key="2">
    <source>
        <dbReference type="EMBL" id="KAJ4437371.1"/>
    </source>
</evidence>
<evidence type="ECO:0000256" key="1">
    <source>
        <dbReference type="SAM" id="MobiDB-lite"/>
    </source>
</evidence>
<gene>
    <name evidence="2" type="ORF">ANN_17513</name>
</gene>
<feature type="compositionally biased region" description="Basic and acidic residues" evidence="1">
    <location>
        <begin position="78"/>
        <end position="95"/>
    </location>
</feature>
<feature type="compositionally biased region" description="Polar residues" evidence="1">
    <location>
        <begin position="1"/>
        <end position="11"/>
    </location>
</feature>
<proteinExistence type="predicted"/>
<comment type="caution">
    <text evidence="2">The sequence shown here is derived from an EMBL/GenBank/DDBJ whole genome shotgun (WGS) entry which is preliminary data.</text>
</comment>
<dbReference type="Proteomes" id="UP001148838">
    <property type="component" value="Unassembled WGS sequence"/>
</dbReference>
<evidence type="ECO:0000313" key="3">
    <source>
        <dbReference type="Proteomes" id="UP001148838"/>
    </source>
</evidence>
<accession>A0ABQ8SUF9</accession>
<dbReference type="EMBL" id="JAJSOF020000021">
    <property type="protein sequence ID" value="KAJ4437371.1"/>
    <property type="molecule type" value="Genomic_DNA"/>
</dbReference>
<sequence>MGGLCESSNEPAGSLKAISKSRQMADSGLDPDPEAFCDGPLPFILCEDRYSLYLPPPPPPPPPPPSPPQEWHRYLKAEKNDSMARKHSRTAHERPTPTSWLLASRPHALAEVNNRLTRKEVSCD</sequence>
<name>A0ABQ8SUF9_PERAM</name>
<keyword evidence="3" id="KW-1185">Reference proteome</keyword>
<feature type="region of interest" description="Disordered" evidence="1">
    <location>
        <begin position="78"/>
        <end position="99"/>
    </location>
</feature>
<organism evidence="2 3">
    <name type="scientific">Periplaneta americana</name>
    <name type="common">American cockroach</name>
    <name type="synonym">Blatta americana</name>
    <dbReference type="NCBI Taxonomy" id="6978"/>
    <lineage>
        <taxon>Eukaryota</taxon>
        <taxon>Metazoa</taxon>
        <taxon>Ecdysozoa</taxon>
        <taxon>Arthropoda</taxon>
        <taxon>Hexapoda</taxon>
        <taxon>Insecta</taxon>
        <taxon>Pterygota</taxon>
        <taxon>Neoptera</taxon>
        <taxon>Polyneoptera</taxon>
        <taxon>Dictyoptera</taxon>
        <taxon>Blattodea</taxon>
        <taxon>Blattoidea</taxon>
        <taxon>Blattidae</taxon>
        <taxon>Blattinae</taxon>
        <taxon>Periplaneta</taxon>
    </lineage>
</organism>
<protein>
    <submittedName>
        <fullName evidence="2">Uncharacterized protein</fullName>
    </submittedName>
</protein>
<feature type="region of interest" description="Disordered" evidence="1">
    <location>
        <begin position="52"/>
        <end position="71"/>
    </location>
</feature>